<dbReference type="AlphaFoldDB" id="A0A1E5R5J5"/>
<evidence type="ECO:0000256" key="2">
    <source>
        <dbReference type="ARBA" id="ARBA00022692"/>
    </source>
</evidence>
<gene>
    <name evidence="6" type="ORF">AWRI3578_g3483</name>
</gene>
<dbReference type="EMBL" id="LPNL01000008">
    <property type="protein sequence ID" value="OEJ82162.1"/>
    <property type="molecule type" value="Genomic_DNA"/>
</dbReference>
<comment type="subcellular location">
    <subcellularLocation>
        <location evidence="1">Membrane</location>
        <topology evidence="1">Single-pass membrane protein</topology>
    </subcellularLocation>
</comment>
<proteinExistence type="predicted"/>
<name>A0A1E5R5J5_9ASCO</name>
<organism evidence="6 7">
    <name type="scientific">Hanseniaspora opuntiae</name>
    <dbReference type="NCBI Taxonomy" id="211096"/>
    <lineage>
        <taxon>Eukaryota</taxon>
        <taxon>Fungi</taxon>
        <taxon>Dikarya</taxon>
        <taxon>Ascomycota</taxon>
        <taxon>Saccharomycotina</taxon>
        <taxon>Saccharomycetes</taxon>
        <taxon>Saccharomycodales</taxon>
        <taxon>Saccharomycodaceae</taxon>
        <taxon>Hanseniaspora</taxon>
    </lineage>
</organism>
<evidence type="ECO:0000313" key="7">
    <source>
        <dbReference type="Proteomes" id="UP000095605"/>
    </source>
</evidence>
<dbReference type="Proteomes" id="UP000095605">
    <property type="component" value="Unassembled WGS sequence"/>
</dbReference>
<dbReference type="InterPro" id="IPR012879">
    <property type="entry name" value="CCDC47"/>
</dbReference>
<keyword evidence="3 5" id="KW-1133">Transmembrane helix</keyword>
<dbReference type="GO" id="GO:0005509">
    <property type="term" value="F:calcium ion binding"/>
    <property type="evidence" value="ECO:0007669"/>
    <property type="project" value="InterPro"/>
</dbReference>
<keyword evidence="7" id="KW-1185">Reference proteome</keyword>
<sequence length="372" mass="43558">MFFKTLSNYFKAIESLNSKFYSHTYEEICEMGVFQRFREYDFSFETLILILLALMAIIFTFGRGQNTGITNRIFNPLNDFMYLQFANIGFTYKMKRIPYLSEFNNTLMTGFYTGRKNVESVEVKLHLSSRFNPLGLLMEKLMKNALSGIMEDNLEEFLEITIKPNNTSVEHKALPKEDEPQLYQQQTRETLPKKYQFVAGIVAKHSMSSSRKKYYYLNTVPLIETVRLPKEYVFMSENNTISNGIFFDNNQENKKLEDLLESSKNVLKSFTITDLPDEQPILDTDYDKSSSRIHIVMKVPKTQKDVNAMLDLIKFGLSIYDNMTAGTFDKIFMNPNLIRKIDHLRKVEKDKVIKIMKEVEQEMKKKELQANK</sequence>
<accession>A0A1E5R5J5</accession>
<keyword evidence="4 5" id="KW-0472">Membrane</keyword>
<evidence type="ECO:0000256" key="3">
    <source>
        <dbReference type="ARBA" id="ARBA00022989"/>
    </source>
</evidence>
<comment type="caution">
    <text evidence="6">The sequence shown here is derived from an EMBL/GenBank/DDBJ whole genome shotgun (WGS) entry which is preliminary data.</text>
</comment>
<dbReference type="GO" id="GO:0005783">
    <property type="term" value="C:endoplasmic reticulum"/>
    <property type="evidence" value="ECO:0007669"/>
    <property type="project" value="InterPro"/>
</dbReference>
<evidence type="ECO:0000256" key="5">
    <source>
        <dbReference type="SAM" id="Phobius"/>
    </source>
</evidence>
<protein>
    <submittedName>
        <fullName evidence="6">UPF0674 endoplasmic reticulum membrane protein</fullName>
    </submittedName>
</protein>
<reference evidence="7" key="1">
    <citation type="journal article" date="2016" name="Genome Announc.">
        <title>Genome sequences of three species of Hanseniaspora isolated from spontaneous wine fermentations.</title>
        <authorList>
            <person name="Sternes P.R."/>
            <person name="Lee D."/>
            <person name="Kutyna D.R."/>
            <person name="Borneman A.R."/>
        </authorList>
    </citation>
    <scope>NUCLEOTIDE SEQUENCE [LARGE SCALE GENOMIC DNA]</scope>
    <source>
        <strain evidence="7">AWRI3578</strain>
    </source>
</reference>
<dbReference type="PANTHER" id="PTHR12883:SF0">
    <property type="entry name" value="PAT COMPLEX SUBUNIT CCDC47"/>
    <property type="match status" value="1"/>
</dbReference>
<dbReference type="Pfam" id="PF07946">
    <property type="entry name" value="CCDC47"/>
    <property type="match status" value="1"/>
</dbReference>
<dbReference type="GO" id="GO:0016020">
    <property type="term" value="C:membrane"/>
    <property type="evidence" value="ECO:0007669"/>
    <property type="project" value="UniProtKB-SubCell"/>
</dbReference>
<evidence type="ECO:0000256" key="4">
    <source>
        <dbReference type="ARBA" id="ARBA00023136"/>
    </source>
</evidence>
<feature type="transmembrane region" description="Helical" evidence="5">
    <location>
        <begin position="42"/>
        <end position="62"/>
    </location>
</feature>
<dbReference type="GO" id="GO:0032469">
    <property type="term" value="P:endoplasmic reticulum calcium ion homeostasis"/>
    <property type="evidence" value="ECO:0007669"/>
    <property type="project" value="InterPro"/>
</dbReference>
<dbReference type="PANTHER" id="PTHR12883">
    <property type="entry name" value="ADIPOCYTE-SPECIFIC PROTEIN 4-RELATED"/>
    <property type="match status" value="1"/>
</dbReference>
<dbReference type="OrthoDB" id="10039147at2759"/>
<evidence type="ECO:0000256" key="1">
    <source>
        <dbReference type="ARBA" id="ARBA00004167"/>
    </source>
</evidence>
<keyword evidence="2 5" id="KW-0812">Transmembrane</keyword>
<evidence type="ECO:0000313" key="6">
    <source>
        <dbReference type="EMBL" id="OEJ82162.1"/>
    </source>
</evidence>